<dbReference type="AlphaFoldDB" id="A0A7X2TPA7"/>
<evidence type="ECO:0000256" key="2">
    <source>
        <dbReference type="ARBA" id="ARBA00012274"/>
    </source>
</evidence>
<protein>
    <recommendedName>
        <fullName evidence="2">ribonucleoside-diphosphate reductase</fullName>
        <ecNumber evidence="2">1.17.4.1</ecNumber>
    </recommendedName>
</protein>
<evidence type="ECO:0000256" key="5">
    <source>
        <dbReference type="ARBA" id="ARBA00047754"/>
    </source>
</evidence>
<name>A0A7X2TPA7_9FIRM</name>
<keyword evidence="3" id="KW-0237">DNA synthesis</keyword>
<reference evidence="7 8" key="1">
    <citation type="submission" date="2019-08" db="EMBL/GenBank/DDBJ databases">
        <title>In-depth cultivation of the pig gut microbiome towards novel bacterial diversity and tailored functional studies.</title>
        <authorList>
            <person name="Wylensek D."/>
            <person name="Hitch T.C.A."/>
            <person name="Clavel T."/>
        </authorList>
    </citation>
    <scope>NUCLEOTIDE SEQUENCE [LARGE SCALE GENOMIC DNA]</scope>
    <source>
        <strain evidence="7 8">Oil+RF-744-WCA-WT-13</strain>
    </source>
</reference>
<dbReference type="InterPro" id="IPR023806">
    <property type="entry name" value="CHP03905"/>
</dbReference>
<keyword evidence="4" id="KW-0547">Nucleotide-binding</keyword>
<dbReference type="InterPro" id="IPR024434">
    <property type="entry name" value="TSCPD_dom"/>
</dbReference>
<evidence type="ECO:0000313" key="8">
    <source>
        <dbReference type="Proteomes" id="UP000466864"/>
    </source>
</evidence>
<accession>A0A7X2TPA7</accession>
<evidence type="ECO:0000256" key="1">
    <source>
        <dbReference type="ARBA" id="ARBA00007405"/>
    </source>
</evidence>
<dbReference type="NCBIfam" id="TIGR03905">
    <property type="entry name" value="TIGR03905_4_Cys"/>
    <property type="match status" value="1"/>
</dbReference>
<dbReference type="RefSeq" id="WP_154457409.1">
    <property type="nucleotide sequence ID" value="NZ_VUMV01000002.1"/>
</dbReference>
<dbReference type="EMBL" id="VUMV01000002">
    <property type="protein sequence ID" value="MST81596.1"/>
    <property type="molecule type" value="Genomic_DNA"/>
</dbReference>
<evidence type="ECO:0000259" key="6">
    <source>
        <dbReference type="Pfam" id="PF12637"/>
    </source>
</evidence>
<organism evidence="7 8">
    <name type="scientific">Bilifractor porci</name>
    <dbReference type="NCBI Taxonomy" id="2606636"/>
    <lineage>
        <taxon>Bacteria</taxon>
        <taxon>Bacillati</taxon>
        <taxon>Bacillota</taxon>
        <taxon>Clostridia</taxon>
        <taxon>Lachnospirales</taxon>
        <taxon>Lachnospiraceae</taxon>
        <taxon>Bilifractor</taxon>
    </lineage>
</organism>
<proteinExistence type="inferred from homology"/>
<feature type="domain" description="TSCPD" evidence="6">
    <location>
        <begin position="8"/>
        <end position="80"/>
    </location>
</feature>
<dbReference type="EC" id="1.17.4.1" evidence="2"/>
<comment type="catalytic activity">
    <reaction evidence="5">
        <text>a 2'-deoxyribonucleoside 5'-diphosphate + [thioredoxin]-disulfide + H2O = a ribonucleoside 5'-diphosphate + [thioredoxin]-dithiol</text>
        <dbReference type="Rhea" id="RHEA:23252"/>
        <dbReference type="Rhea" id="RHEA-COMP:10698"/>
        <dbReference type="Rhea" id="RHEA-COMP:10700"/>
        <dbReference type="ChEBI" id="CHEBI:15377"/>
        <dbReference type="ChEBI" id="CHEBI:29950"/>
        <dbReference type="ChEBI" id="CHEBI:50058"/>
        <dbReference type="ChEBI" id="CHEBI:57930"/>
        <dbReference type="ChEBI" id="CHEBI:73316"/>
        <dbReference type="EC" id="1.17.4.1"/>
    </reaction>
</comment>
<dbReference type="GO" id="GO:0000166">
    <property type="term" value="F:nucleotide binding"/>
    <property type="evidence" value="ECO:0007669"/>
    <property type="project" value="UniProtKB-KW"/>
</dbReference>
<keyword evidence="8" id="KW-1185">Reference proteome</keyword>
<evidence type="ECO:0000256" key="4">
    <source>
        <dbReference type="ARBA" id="ARBA00022741"/>
    </source>
</evidence>
<dbReference type="GO" id="GO:0004748">
    <property type="term" value="F:ribonucleoside-diphosphate reductase activity, thioredoxin disulfide as acceptor"/>
    <property type="evidence" value="ECO:0007669"/>
    <property type="project" value="UniProtKB-EC"/>
</dbReference>
<dbReference type="Pfam" id="PF12637">
    <property type="entry name" value="TSCPD"/>
    <property type="match status" value="1"/>
</dbReference>
<evidence type="ECO:0000313" key="7">
    <source>
        <dbReference type="EMBL" id="MST81596.1"/>
    </source>
</evidence>
<comment type="caution">
    <text evidence="7">The sequence shown here is derived from an EMBL/GenBank/DDBJ whole genome shotgun (WGS) entry which is preliminary data.</text>
</comment>
<evidence type="ECO:0000256" key="3">
    <source>
        <dbReference type="ARBA" id="ARBA00022634"/>
    </source>
</evidence>
<gene>
    <name evidence="7" type="ORF">FYJ60_04635</name>
</gene>
<sequence length="87" mass="9004">MENYSVKANGTCASQIDFSLENGKLHHIVFHGGCPGNTLAVSKLLEGCDARSAVTLLKGNPCGTRGTSCADQLAKGIEKALQADAKA</sequence>
<dbReference type="GO" id="GO:0071897">
    <property type="term" value="P:DNA biosynthetic process"/>
    <property type="evidence" value="ECO:0007669"/>
    <property type="project" value="UniProtKB-KW"/>
</dbReference>
<dbReference type="Proteomes" id="UP000466864">
    <property type="component" value="Unassembled WGS sequence"/>
</dbReference>
<comment type="similarity">
    <text evidence="1">Belongs to the ribonucleoside diphosphate reductase class-2 family.</text>
</comment>